<accession>A0A7C9VBD5</accession>
<protein>
    <submittedName>
        <fullName evidence="3">Cytochrome P450</fullName>
    </submittedName>
</protein>
<comment type="cofactor">
    <cofactor evidence="1">
        <name>heme</name>
        <dbReference type="ChEBI" id="CHEBI:30413"/>
    </cofactor>
</comment>
<dbReference type="GO" id="GO:0004497">
    <property type="term" value="F:monooxygenase activity"/>
    <property type="evidence" value="ECO:0007669"/>
    <property type="project" value="InterPro"/>
</dbReference>
<organism evidence="3 4">
    <name type="scientific">Mesorhizobium zhangyense</name>
    <dbReference type="NCBI Taxonomy" id="1776730"/>
    <lineage>
        <taxon>Bacteria</taxon>
        <taxon>Pseudomonadati</taxon>
        <taxon>Pseudomonadota</taxon>
        <taxon>Alphaproteobacteria</taxon>
        <taxon>Hyphomicrobiales</taxon>
        <taxon>Phyllobacteriaceae</taxon>
        <taxon>Mesorhizobium</taxon>
    </lineage>
</organism>
<evidence type="ECO:0000313" key="3">
    <source>
        <dbReference type="EMBL" id="NGN44603.1"/>
    </source>
</evidence>
<dbReference type="GO" id="GO:0020037">
    <property type="term" value="F:heme binding"/>
    <property type="evidence" value="ECO:0007669"/>
    <property type="project" value="InterPro"/>
</dbReference>
<evidence type="ECO:0000256" key="1">
    <source>
        <dbReference type="ARBA" id="ARBA00001971"/>
    </source>
</evidence>
<dbReference type="AlphaFoldDB" id="A0A7C9VBD5"/>
<dbReference type="EMBL" id="JAAKZG010000017">
    <property type="protein sequence ID" value="NGN44603.1"/>
    <property type="molecule type" value="Genomic_DNA"/>
</dbReference>
<dbReference type="GO" id="GO:0005506">
    <property type="term" value="F:iron ion binding"/>
    <property type="evidence" value="ECO:0007669"/>
    <property type="project" value="InterPro"/>
</dbReference>
<reference evidence="3 4" key="1">
    <citation type="submission" date="2020-02" db="EMBL/GenBank/DDBJ databases">
        <title>Genome sequence of the type strain CGMCC 1.15528 of Mesorhizobium zhangyense.</title>
        <authorList>
            <person name="Gao J."/>
            <person name="Sun J."/>
        </authorList>
    </citation>
    <scope>NUCLEOTIDE SEQUENCE [LARGE SCALE GENOMIC DNA]</scope>
    <source>
        <strain evidence="3 4">CGMCC 1.15528</strain>
    </source>
</reference>
<dbReference type="Pfam" id="PF00067">
    <property type="entry name" value="p450"/>
    <property type="match status" value="1"/>
</dbReference>
<dbReference type="GO" id="GO:0016705">
    <property type="term" value="F:oxidoreductase activity, acting on paired donors, with incorporation or reduction of molecular oxygen"/>
    <property type="evidence" value="ECO:0007669"/>
    <property type="project" value="InterPro"/>
</dbReference>
<dbReference type="RefSeq" id="WP_165120985.1">
    <property type="nucleotide sequence ID" value="NZ_JAAKZG010000017.1"/>
</dbReference>
<dbReference type="InterPro" id="IPR036396">
    <property type="entry name" value="Cyt_P450_sf"/>
</dbReference>
<dbReference type="PANTHER" id="PTHR46696:SF1">
    <property type="entry name" value="CYTOCHROME P450 YJIB-RELATED"/>
    <property type="match status" value="1"/>
</dbReference>
<gene>
    <name evidence="3" type="ORF">G6N74_26440</name>
</gene>
<dbReference type="PANTHER" id="PTHR46696">
    <property type="entry name" value="P450, PUTATIVE (EUROFUNG)-RELATED"/>
    <property type="match status" value="1"/>
</dbReference>
<proteinExistence type="inferred from homology"/>
<dbReference type="SUPFAM" id="SSF48264">
    <property type="entry name" value="Cytochrome P450"/>
    <property type="match status" value="1"/>
</dbReference>
<dbReference type="Proteomes" id="UP000481252">
    <property type="component" value="Unassembled WGS sequence"/>
</dbReference>
<comment type="caution">
    <text evidence="3">The sequence shown here is derived from an EMBL/GenBank/DDBJ whole genome shotgun (WGS) entry which is preliminary data.</text>
</comment>
<name>A0A7C9VBD5_9HYPH</name>
<dbReference type="Gene3D" id="1.10.630.10">
    <property type="entry name" value="Cytochrome P450"/>
    <property type="match status" value="1"/>
</dbReference>
<comment type="similarity">
    <text evidence="2">Belongs to the cytochrome P450 family.</text>
</comment>
<evidence type="ECO:0000313" key="4">
    <source>
        <dbReference type="Proteomes" id="UP000481252"/>
    </source>
</evidence>
<sequence>MSVATEPVATLDPPVFDWDPWSIENLIDPYPMHHALREAGPIVWLKKYDMYAVGRHEECKTVLSDYSRFMTGAGTSMQDIRKPGKFRIPSRLQEVDPPLHTHIRSVVTRAMSPLVIRKMREFFETQAQVVADEMLAKGDFEAVNEVTEPYVISAFPAAVGVKLKRKEALAIAEMRFNQSGPHNELYDKAMKEAEPFLEWYEEACQRRSVVPGSIADLLFEAEEAGQLDEGVASNIVRSFVGGGVDSTISAIGHALHHLARNPDQFALVKADLKKVRPAFEEAIRMDMPFQFTWRTTIRDTHLGDYRLAGDTKVTVLIGSANRDPRRWESPDRYDISRETVGNYLGFGVADHNCVGQMIARLEADAILTALIRGAKSLKLTGEPTYRPINQMRMLGRLPLRITRDLAA</sequence>
<evidence type="ECO:0000256" key="2">
    <source>
        <dbReference type="ARBA" id="ARBA00010617"/>
    </source>
</evidence>
<dbReference type="InterPro" id="IPR001128">
    <property type="entry name" value="Cyt_P450"/>
</dbReference>
<keyword evidence="4" id="KW-1185">Reference proteome</keyword>